<feature type="transmembrane region" description="Helical" evidence="1">
    <location>
        <begin position="60"/>
        <end position="78"/>
    </location>
</feature>
<keyword evidence="1" id="KW-0472">Membrane</keyword>
<keyword evidence="1" id="KW-0812">Transmembrane</keyword>
<evidence type="ECO:0000313" key="2">
    <source>
        <dbReference type="EMBL" id="MVN90096.1"/>
    </source>
</evidence>
<reference evidence="2 3" key="1">
    <citation type="submission" date="2019-12" db="EMBL/GenBank/DDBJ databases">
        <title>Mucilaginibacter sp. HME9299 genome sequencing and assembly.</title>
        <authorList>
            <person name="Kang H."/>
            <person name="Kim H."/>
            <person name="Joh K."/>
        </authorList>
    </citation>
    <scope>NUCLEOTIDE SEQUENCE [LARGE SCALE GENOMIC DNA]</scope>
    <source>
        <strain evidence="2 3">HME9299</strain>
    </source>
</reference>
<dbReference type="RefSeq" id="WP_157539870.1">
    <property type="nucleotide sequence ID" value="NZ_WQLA01000001.1"/>
</dbReference>
<proteinExistence type="predicted"/>
<organism evidence="2 3">
    <name type="scientific">Mucilaginibacter aquatilis</name>
    <dbReference type="NCBI Taxonomy" id="1517760"/>
    <lineage>
        <taxon>Bacteria</taxon>
        <taxon>Pseudomonadati</taxon>
        <taxon>Bacteroidota</taxon>
        <taxon>Sphingobacteriia</taxon>
        <taxon>Sphingobacteriales</taxon>
        <taxon>Sphingobacteriaceae</taxon>
        <taxon>Mucilaginibacter</taxon>
    </lineage>
</organism>
<dbReference type="AlphaFoldDB" id="A0A6I4I9F9"/>
<evidence type="ECO:0008006" key="4">
    <source>
        <dbReference type="Google" id="ProtNLM"/>
    </source>
</evidence>
<gene>
    <name evidence="2" type="ORF">GO816_03060</name>
</gene>
<feature type="transmembrane region" description="Helical" evidence="1">
    <location>
        <begin position="24"/>
        <end position="48"/>
    </location>
</feature>
<feature type="transmembrane region" description="Helical" evidence="1">
    <location>
        <begin position="113"/>
        <end position="132"/>
    </location>
</feature>
<keyword evidence="3" id="KW-1185">Reference proteome</keyword>
<dbReference type="Proteomes" id="UP000434850">
    <property type="component" value="Unassembled WGS sequence"/>
</dbReference>
<evidence type="ECO:0000313" key="3">
    <source>
        <dbReference type="Proteomes" id="UP000434850"/>
    </source>
</evidence>
<comment type="caution">
    <text evidence="2">The sequence shown here is derived from an EMBL/GenBank/DDBJ whole genome shotgun (WGS) entry which is preliminary data.</text>
</comment>
<dbReference type="OrthoDB" id="5515308at2"/>
<protein>
    <recommendedName>
        <fullName evidence="4">DUF962 domain-containing protein</fullName>
    </recommendedName>
</protein>
<keyword evidence="1" id="KW-1133">Transmembrane helix</keyword>
<dbReference type="EMBL" id="WQLA01000001">
    <property type="protein sequence ID" value="MVN90096.1"/>
    <property type="molecule type" value="Genomic_DNA"/>
</dbReference>
<accession>A0A6I4I9F9</accession>
<feature type="transmembrane region" description="Helical" evidence="1">
    <location>
        <begin position="84"/>
        <end position="101"/>
    </location>
</feature>
<evidence type="ECO:0000256" key="1">
    <source>
        <dbReference type="SAM" id="Phobius"/>
    </source>
</evidence>
<sequence length="164" mass="19058">MPPKAELRPVDKHFDEYSLVQKQFMLPVPVLCFAIVLTLFGLVTFIWALPFPYISFLGRYNGYINWASFLIAFSIYYLLRLSPLVSYVMLFMLFAFSYGIIQLEGWQKAGGPELWLVGLVALIVGLALQLLTYRSFNFNRRLRLLMLAPLWLIVSIIKKLNFKH</sequence>
<name>A0A6I4I9F9_9SPHI</name>